<dbReference type="EC" id="2.7.1.35" evidence="1"/>
<sequence>MDNIVKKVAAIHDLSGYGRSSLTSIIPILSSMKLQVCPVPTAVLSTHTGGFEGFSFLDLTDYMEQHIAHWKKLGLEFDCIYSGFLGSPRQIKIVADFVDFFGHKNNLTVIDPVLGDNGRLYGTMGKEMVEEMKKLIGKADIITPNFTEVTFLLDKEYKKEISEAEIKQWLIELAAMGPKIVIATSVPDEDSHSTDRKTNVVAYDRENDVFWKVSCKYIPASYPGTGDAYTSVVIGSLLQGDNLPIAIERGVQFITQCILASYGFKYPNREGVLLERMLDVLKMPTISNSYELLKNEK</sequence>
<dbReference type="NCBIfam" id="NF005491">
    <property type="entry name" value="PRK07105.1"/>
    <property type="match status" value="1"/>
</dbReference>
<keyword evidence="8" id="KW-1185">Reference proteome</keyword>
<proteinExistence type="predicted"/>
<dbReference type="SUPFAM" id="SSF53613">
    <property type="entry name" value="Ribokinase-like"/>
    <property type="match status" value="1"/>
</dbReference>
<evidence type="ECO:0000256" key="4">
    <source>
        <dbReference type="ARBA" id="ARBA00022777"/>
    </source>
</evidence>
<dbReference type="Proteomes" id="UP000241238">
    <property type="component" value="Chromosome"/>
</dbReference>
<dbReference type="GO" id="GO:0016301">
    <property type="term" value="F:kinase activity"/>
    <property type="evidence" value="ECO:0007669"/>
    <property type="project" value="UniProtKB-KW"/>
</dbReference>
<evidence type="ECO:0000313" key="8">
    <source>
        <dbReference type="Proteomes" id="UP000241238"/>
    </source>
</evidence>
<dbReference type="InterPro" id="IPR029056">
    <property type="entry name" value="Ribokinase-like"/>
</dbReference>
<evidence type="ECO:0000313" key="7">
    <source>
        <dbReference type="EMBL" id="AVQ31545.1"/>
    </source>
</evidence>
<dbReference type="Gene3D" id="3.40.1190.20">
    <property type="match status" value="1"/>
</dbReference>
<organism evidence="7 8">
    <name type="scientific">Fusobacterium varium ATCC 27725</name>
    <dbReference type="NCBI Taxonomy" id="469618"/>
    <lineage>
        <taxon>Bacteria</taxon>
        <taxon>Fusobacteriati</taxon>
        <taxon>Fusobacteriota</taxon>
        <taxon>Fusobacteriia</taxon>
        <taxon>Fusobacteriales</taxon>
        <taxon>Fusobacteriaceae</taxon>
        <taxon>Fusobacterium</taxon>
    </lineage>
</organism>
<reference evidence="8" key="1">
    <citation type="journal article" date="2018" name="MSphere">
        <title>Fusobacterium Genomics Using MinION and Illumina Sequencing Enables Genome Completion and Correction.</title>
        <authorList>
            <person name="Todd S.M."/>
            <person name="Settlage R.E."/>
            <person name="Lahmers K.K."/>
            <person name="Slade D.J."/>
        </authorList>
    </citation>
    <scope>NUCLEOTIDE SEQUENCE [LARGE SCALE GENOMIC DNA]</scope>
    <source>
        <strain evidence="8">ATCC 27725</strain>
    </source>
</reference>
<dbReference type="RefSeq" id="WP_005947763.1">
    <property type="nucleotide sequence ID" value="NZ_CP028103.1"/>
</dbReference>
<evidence type="ECO:0000256" key="3">
    <source>
        <dbReference type="ARBA" id="ARBA00022741"/>
    </source>
</evidence>
<evidence type="ECO:0000259" key="6">
    <source>
        <dbReference type="Pfam" id="PF08543"/>
    </source>
</evidence>
<accession>A0ABN5JHJ8</accession>
<keyword evidence="4 7" id="KW-0418">Kinase</keyword>
<feature type="domain" description="Pyridoxamine kinase/Phosphomethylpyrimidine kinase" evidence="6">
    <location>
        <begin position="31"/>
        <end position="262"/>
    </location>
</feature>
<evidence type="ECO:0000256" key="1">
    <source>
        <dbReference type="ARBA" id="ARBA00012104"/>
    </source>
</evidence>
<gene>
    <name evidence="7" type="ORF">C4N18_10060</name>
</gene>
<keyword evidence="3" id="KW-0547">Nucleotide-binding</keyword>
<dbReference type="InterPro" id="IPR013749">
    <property type="entry name" value="PM/HMP-P_kinase-1"/>
</dbReference>
<dbReference type="EMBL" id="CP028103">
    <property type="protein sequence ID" value="AVQ31545.1"/>
    <property type="molecule type" value="Genomic_DNA"/>
</dbReference>
<evidence type="ECO:0000256" key="5">
    <source>
        <dbReference type="ARBA" id="ARBA00022840"/>
    </source>
</evidence>
<dbReference type="PANTHER" id="PTHR10534:SF2">
    <property type="entry name" value="PYRIDOXAL KINASE"/>
    <property type="match status" value="1"/>
</dbReference>
<dbReference type="InterPro" id="IPR004625">
    <property type="entry name" value="PyrdxlKinase"/>
</dbReference>
<dbReference type="GeneID" id="77468336"/>
<protein>
    <recommendedName>
        <fullName evidence="1">pyridoxal kinase</fullName>
        <ecNumber evidence="1">2.7.1.35</ecNumber>
    </recommendedName>
</protein>
<evidence type="ECO:0000256" key="2">
    <source>
        <dbReference type="ARBA" id="ARBA00022679"/>
    </source>
</evidence>
<keyword evidence="5" id="KW-0067">ATP-binding</keyword>
<dbReference type="CDD" id="cd01173">
    <property type="entry name" value="pyridoxal_pyridoxamine_kinase"/>
    <property type="match status" value="1"/>
</dbReference>
<dbReference type="Pfam" id="PF08543">
    <property type="entry name" value="Phos_pyr_kin"/>
    <property type="match status" value="1"/>
</dbReference>
<name>A0ABN5JHJ8_FUSVA</name>
<keyword evidence="2" id="KW-0808">Transferase</keyword>
<dbReference type="PANTHER" id="PTHR10534">
    <property type="entry name" value="PYRIDOXAL KINASE"/>
    <property type="match status" value="1"/>
</dbReference>